<gene>
    <name evidence="2" type="ORF">EI684_13215</name>
</gene>
<dbReference type="SUPFAM" id="SSF48371">
    <property type="entry name" value="ARM repeat"/>
    <property type="match status" value="1"/>
</dbReference>
<proteinExistence type="predicted"/>
<dbReference type="InterPro" id="IPR016024">
    <property type="entry name" value="ARM-type_fold"/>
</dbReference>
<protein>
    <submittedName>
        <fullName evidence="2">Peptidase</fullName>
    </submittedName>
</protein>
<name>A0A426TXN8_9CHLR</name>
<dbReference type="Gene3D" id="3.40.30.160">
    <property type="entry name" value="Collagenase ColT, N-terminal domain"/>
    <property type="match status" value="1"/>
</dbReference>
<organism evidence="2 3">
    <name type="scientific">Candidatus Viridilinea halotolerans</name>
    <dbReference type="NCBI Taxonomy" id="2491704"/>
    <lineage>
        <taxon>Bacteria</taxon>
        <taxon>Bacillati</taxon>
        <taxon>Chloroflexota</taxon>
        <taxon>Chloroflexia</taxon>
        <taxon>Chloroflexales</taxon>
        <taxon>Chloroflexineae</taxon>
        <taxon>Oscillochloridaceae</taxon>
        <taxon>Candidatus Viridilinea</taxon>
    </lineage>
</organism>
<dbReference type="Proteomes" id="UP000280307">
    <property type="component" value="Unassembled WGS sequence"/>
</dbReference>
<evidence type="ECO:0000313" key="2">
    <source>
        <dbReference type="EMBL" id="RRR70539.1"/>
    </source>
</evidence>
<dbReference type="GO" id="GO:0004222">
    <property type="term" value="F:metalloendopeptidase activity"/>
    <property type="evidence" value="ECO:0007669"/>
    <property type="project" value="InterPro"/>
</dbReference>
<dbReference type="GO" id="GO:0008270">
    <property type="term" value="F:zinc ion binding"/>
    <property type="evidence" value="ECO:0007669"/>
    <property type="project" value="InterPro"/>
</dbReference>
<feature type="active site" evidence="1">
    <location>
        <position position="420"/>
    </location>
</feature>
<dbReference type="GO" id="GO:0005576">
    <property type="term" value="C:extracellular region"/>
    <property type="evidence" value="ECO:0007669"/>
    <property type="project" value="InterPro"/>
</dbReference>
<dbReference type="Pfam" id="PF01752">
    <property type="entry name" value="Peptidase_M9"/>
    <property type="match status" value="1"/>
</dbReference>
<dbReference type="InterPro" id="IPR002169">
    <property type="entry name" value="Peptidase_M9A/M9B"/>
</dbReference>
<evidence type="ECO:0000313" key="3">
    <source>
        <dbReference type="Proteomes" id="UP000280307"/>
    </source>
</evidence>
<reference evidence="2 3" key="1">
    <citation type="submission" date="2018-12" db="EMBL/GenBank/DDBJ databases">
        <title>Genome Sequence of Candidatus Viridilinea halotolerans isolated from saline sulfide-rich spring.</title>
        <authorList>
            <person name="Grouzdev D.S."/>
            <person name="Burganskaya E.I."/>
            <person name="Krutkina M.S."/>
            <person name="Sukhacheva M.V."/>
            <person name="Gorlenko V.M."/>
        </authorList>
    </citation>
    <scope>NUCLEOTIDE SEQUENCE [LARGE SCALE GENOMIC DNA]</scope>
    <source>
        <strain evidence="2">Chok-6</strain>
    </source>
</reference>
<accession>A0A426TXN8</accession>
<dbReference type="GO" id="GO:0006508">
    <property type="term" value="P:proteolysis"/>
    <property type="evidence" value="ECO:0007669"/>
    <property type="project" value="InterPro"/>
</dbReference>
<comment type="caution">
    <text evidence="2">The sequence shown here is derived from an EMBL/GenBank/DDBJ whole genome shotgun (WGS) entry which is preliminary data.</text>
</comment>
<evidence type="ECO:0000256" key="1">
    <source>
        <dbReference type="PIRSR" id="PIRSR602169-1"/>
    </source>
</evidence>
<dbReference type="AlphaFoldDB" id="A0A426TXN8"/>
<sequence length="560" mass="61121">MPQLPTLLLLILLAPLLTGAALPLALAAPRQPLGATPACPRLYYGDPAALLAALPMADYACTEELAAALRPQARQQHVAALLALAQHGHDPRAQRNALRTLGRIAASPPQTHAYELLRRTYGAAMQSLAVEMLLTQNDNFLLQDAVWLLDAFYFPSFGAAPALEAVAHHPAHAPALRYRAASSRARLVAARPGALHTHDYAFIQAGLASADAGVRTAAANAVAHLRPEQQAGHTPQLSAALRTAWHHEPPLSLAADPPDARASNQFTFAESSPTSLSARVAIARARDHLDGHGQQHEEDIRHTYTSLALPHTFVGTKISLHSNMPLAQRHTLLTEAETTLAALATLLGPDLAQPLADASTPRLTIFIFERQGIFRDYMRAFTNFSVDVDGIYAEQSATIYTYQRSATQSANTLAESLRHEVAHHYAATHLFPGDWHRPGYHTEPKGWADEGLAELAAGWGPSGFLPRQAQLGRLCARAHLPPLTPLLARREGYDHFGHFDYDAAWAFTFYMAHDQPAALRRLYAAYRDGSYRLVHWETIAGLSLPATEEAWHDALRAWCN</sequence>
<dbReference type="EMBL" id="RSAS01000513">
    <property type="protein sequence ID" value="RRR70539.1"/>
    <property type="molecule type" value="Genomic_DNA"/>
</dbReference>